<keyword evidence="6 12" id="KW-0067">ATP-binding</keyword>
<evidence type="ECO:0000256" key="7">
    <source>
        <dbReference type="ARBA" id="ARBA00022989"/>
    </source>
</evidence>
<dbReference type="InterPro" id="IPR003593">
    <property type="entry name" value="AAA+_ATPase"/>
</dbReference>
<keyword evidence="2" id="KW-0813">Transport</keyword>
<dbReference type="SMART" id="SM00382">
    <property type="entry name" value="AAA"/>
    <property type="match status" value="1"/>
</dbReference>
<evidence type="ECO:0000259" key="11">
    <source>
        <dbReference type="PROSITE" id="PS50929"/>
    </source>
</evidence>
<dbReference type="AlphaFoldDB" id="A0A1T4RXX4"/>
<dbReference type="Pfam" id="PF00664">
    <property type="entry name" value="ABC_membrane"/>
    <property type="match status" value="1"/>
</dbReference>
<evidence type="ECO:0000256" key="3">
    <source>
        <dbReference type="ARBA" id="ARBA00022475"/>
    </source>
</evidence>
<feature type="transmembrane region" description="Helical" evidence="9">
    <location>
        <begin position="16"/>
        <end position="35"/>
    </location>
</feature>
<feature type="domain" description="ABC transmembrane type-1" evidence="11">
    <location>
        <begin position="19"/>
        <end position="330"/>
    </location>
</feature>
<dbReference type="InterPro" id="IPR039421">
    <property type="entry name" value="Type_1_exporter"/>
</dbReference>
<dbReference type="Pfam" id="PF00005">
    <property type="entry name" value="ABC_tran"/>
    <property type="match status" value="1"/>
</dbReference>
<dbReference type="PANTHER" id="PTHR43394">
    <property type="entry name" value="ATP-DEPENDENT PERMEASE MDL1, MITOCHONDRIAL"/>
    <property type="match status" value="1"/>
</dbReference>
<dbReference type="GO" id="GO:0016887">
    <property type="term" value="F:ATP hydrolysis activity"/>
    <property type="evidence" value="ECO:0007669"/>
    <property type="project" value="InterPro"/>
</dbReference>
<keyword evidence="7 9" id="KW-1133">Transmembrane helix</keyword>
<dbReference type="STRING" id="413434.SAMN04488132_11622"/>
<dbReference type="CDD" id="cd18541">
    <property type="entry name" value="ABC_6TM_TmrB_like"/>
    <property type="match status" value="1"/>
</dbReference>
<accession>A0A1T4RXX4</accession>
<dbReference type="SUPFAM" id="SSF52540">
    <property type="entry name" value="P-loop containing nucleoside triphosphate hydrolases"/>
    <property type="match status" value="1"/>
</dbReference>
<dbReference type="PROSITE" id="PS50929">
    <property type="entry name" value="ABC_TM1F"/>
    <property type="match status" value="1"/>
</dbReference>
<evidence type="ECO:0000259" key="10">
    <source>
        <dbReference type="PROSITE" id="PS50893"/>
    </source>
</evidence>
<keyword evidence="8 9" id="KW-0472">Membrane</keyword>
<gene>
    <name evidence="12" type="ORF">SAMN04488132_11622</name>
</gene>
<comment type="subcellular location">
    <subcellularLocation>
        <location evidence="1">Cell membrane</location>
        <topology evidence="1">Multi-pass membrane protein</topology>
    </subcellularLocation>
</comment>
<evidence type="ECO:0000256" key="4">
    <source>
        <dbReference type="ARBA" id="ARBA00022692"/>
    </source>
</evidence>
<feature type="transmembrane region" description="Helical" evidence="9">
    <location>
        <begin position="275"/>
        <end position="295"/>
    </location>
</feature>
<protein>
    <submittedName>
        <fullName evidence="12">ATP-binding cassette, subfamily B</fullName>
    </submittedName>
</protein>
<reference evidence="12 13" key="1">
    <citation type="submission" date="2017-02" db="EMBL/GenBank/DDBJ databases">
        <authorList>
            <person name="Peterson S.W."/>
        </authorList>
    </citation>
    <scope>NUCLEOTIDE SEQUENCE [LARGE SCALE GENOMIC DNA]</scope>
    <source>
        <strain evidence="12 13">DSM 22335</strain>
    </source>
</reference>
<evidence type="ECO:0000256" key="8">
    <source>
        <dbReference type="ARBA" id="ARBA00023136"/>
    </source>
</evidence>
<dbReference type="SUPFAM" id="SSF90123">
    <property type="entry name" value="ABC transporter transmembrane region"/>
    <property type="match status" value="1"/>
</dbReference>
<evidence type="ECO:0000313" key="13">
    <source>
        <dbReference type="Proteomes" id="UP000190888"/>
    </source>
</evidence>
<organism evidence="12 13">
    <name type="scientific">Sediminibacterium ginsengisoli</name>
    <dbReference type="NCBI Taxonomy" id="413434"/>
    <lineage>
        <taxon>Bacteria</taxon>
        <taxon>Pseudomonadati</taxon>
        <taxon>Bacteroidota</taxon>
        <taxon>Chitinophagia</taxon>
        <taxon>Chitinophagales</taxon>
        <taxon>Chitinophagaceae</taxon>
        <taxon>Sediminibacterium</taxon>
    </lineage>
</organism>
<dbReference type="RefSeq" id="WP_078832872.1">
    <property type="nucleotide sequence ID" value="NZ_FUWH01000016.1"/>
</dbReference>
<dbReference type="InterPro" id="IPR027417">
    <property type="entry name" value="P-loop_NTPase"/>
</dbReference>
<feature type="transmembrane region" description="Helical" evidence="9">
    <location>
        <begin position="162"/>
        <end position="181"/>
    </location>
</feature>
<dbReference type="InterPro" id="IPR003439">
    <property type="entry name" value="ABC_transporter-like_ATP-bd"/>
</dbReference>
<keyword evidence="3" id="KW-1003">Cell membrane</keyword>
<dbReference type="InterPro" id="IPR036640">
    <property type="entry name" value="ABC1_TM_sf"/>
</dbReference>
<dbReference type="InterPro" id="IPR011527">
    <property type="entry name" value="ABC1_TM_dom"/>
</dbReference>
<dbReference type="InterPro" id="IPR017871">
    <property type="entry name" value="ABC_transporter-like_CS"/>
</dbReference>
<sequence>MKHLAALHHYFWKYRVRFFIGTLFVVLSNYFAVLAPQVTGFVVNMVQQRLPGAAPVTSKPAHDILVRWFIDAVHAAQFSFGWMVAVCSLTILLLAVIRGILMFFMRQTIIVMSRHIEYDQKNEIYNHYQKLDTGFYKTHSTGDLMNRMTEDVSRVRMYTGPAIMYLINLVTLIGFCVVNMLRKDVTLTLYVLAPLPLLAITIYYVNSIINKKSEKIQALLSDLTTNAQESYSGIRVIKSFVQEKAMLGFFRQNSESYKHNAVGLAKVEAIYFPSMTLMIGISTLVTILIGGLQALQDTSKVGLIVEFVIYINMLTFPVSAIGWTASMIQRAAASQKRLNEFLKTKPAIEDEGHAAPVKVSGDIVFDKVTFTYPHTGITALQDIQLQIKKGEKILILGRTGSGKSTLAQLLLRFYDPSLGNISIGGKSLHDIALKSLREQVSYVQQDVFLFSDTVKDNISFGLEKQATQEMVEQAAGFSSVHKEILGFDKGYETMIGERGVTLSGGQKQRISIARALIKNPEIVVFDDCLSAVDAKTEHEIVSNLYRYLHDKTAIIITHRIFSSFRFDRILVLDGGRLTEQGTHDELMAQNGYYAELYRLQLTENHRQDIA</sequence>
<dbReference type="PROSITE" id="PS50893">
    <property type="entry name" value="ABC_TRANSPORTER_2"/>
    <property type="match status" value="1"/>
</dbReference>
<dbReference type="EMBL" id="FUWH01000016">
    <property type="protein sequence ID" value="SKA20716.1"/>
    <property type="molecule type" value="Genomic_DNA"/>
</dbReference>
<dbReference type="GO" id="GO:0015421">
    <property type="term" value="F:ABC-type oligopeptide transporter activity"/>
    <property type="evidence" value="ECO:0007669"/>
    <property type="project" value="TreeGrafter"/>
</dbReference>
<dbReference type="Proteomes" id="UP000190888">
    <property type="component" value="Unassembled WGS sequence"/>
</dbReference>
<evidence type="ECO:0000256" key="9">
    <source>
        <dbReference type="SAM" id="Phobius"/>
    </source>
</evidence>
<dbReference type="OrthoDB" id="9780296at2"/>
<feature type="transmembrane region" description="Helical" evidence="9">
    <location>
        <begin position="187"/>
        <end position="205"/>
    </location>
</feature>
<dbReference type="Gene3D" id="1.20.1560.10">
    <property type="entry name" value="ABC transporter type 1, transmembrane domain"/>
    <property type="match status" value="1"/>
</dbReference>
<keyword evidence="4 9" id="KW-0812">Transmembrane</keyword>
<feature type="transmembrane region" description="Helical" evidence="9">
    <location>
        <begin position="80"/>
        <end position="104"/>
    </location>
</feature>
<dbReference type="FunFam" id="3.40.50.300:FF:000221">
    <property type="entry name" value="Multidrug ABC transporter ATP-binding protein"/>
    <property type="match status" value="1"/>
</dbReference>
<proteinExistence type="predicted"/>
<evidence type="ECO:0000256" key="5">
    <source>
        <dbReference type="ARBA" id="ARBA00022741"/>
    </source>
</evidence>
<dbReference type="PANTHER" id="PTHR43394:SF1">
    <property type="entry name" value="ATP-BINDING CASSETTE SUB-FAMILY B MEMBER 10, MITOCHONDRIAL"/>
    <property type="match status" value="1"/>
</dbReference>
<dbReference type="Gene3D" id="3.40.50.300">
    <property type="entry name" value="P-loop containing nucleotide triphosphate hydrolases"/>
    <property type="match status" value="1"/>
</dbReference>
<evidence type="ECO:0000313" key="12">
    <source>
        <dbReference type="EMBL" id="SKA20716.1"/>
    </source>
</evidence>
<keyword evidence="13" id="KW-1185">Reference proteome</keyword>
<keyword evidence="5" id="KW-0547">Nucleotide-binding</keyword>
<evidence type="ECO:0000256" key="6">
    <source>
        <dbReference type="ARBA" id="ARBA00022840"/>
    </source>
</evidence>
<dbReference type="GO" id="GO:0005886">
    <property type="term" value="C:plasma membrane"/>
    <property type="evidence" value="ECO:0007669"/>
    <property type="project" value="UniProtKB-SubCell"/>
</dbReference>
<dbReference type="GO" id="GO:0005524">
    <property type="term" value="F:ATP binding"/>
    <property type="evidence" value="ECO:0007669"/>
    <property type="project" value="UniProtKB-KW"/>
</dbReference>
<feature type="domain" description="ABC transporter" evidence="10">
    <location>
        <begin position="363"/>
        <end position="599"/>
    </location>
</feature>
<feature type="transmembrane region" description="Helical" evidence="9">
    <location>
        <begin position="307"/>
        <end position="328"/>
    </location>
</feature>
<evidence type="ECO:0000256" key="2">
    <source>
        <dbReference type="ARBA" id="ARBA00022448"/>
    </source>
</evidence>
<dbReference type="PROSITE" id="PS00211">
    <property type="entry name" value="ABC_TRANSPORTER_1"/>
    <property type="match status" value="1"/>
</dbReference>
<evidence type="ECO:0000256" key="1">
    <source>
        <dbReference type="ARBA" id="ARBA00004651"/>
    </source>
</evidence>
<name>A0A1T4RXX4_9BACT</name>